<feature type="transmembrane region" description="Helical" evidence="2">
    <location>
        <begin position="151"/>
        <end position="174"/>
    </location>
</feature>
<keyword evidence="2" id="KW-1133">Transmembrane helix</keyword>
<name>A0A4V3IXV8_9MICO</name>
<sequence length="261" mass="27153">MSATRSASTSSAPTPATPARTTVTPSGLTRAAGASAALAGLIYIVIQFIHPRDVITSITTPMWLVVHLLSMSMAVLALIGLAGLYLSQVRRLGVLGLIGYLMFSLFFILQAAFNFAEALIAPLLTDAAPQFATDFVGLFGRYASTTDLGPLALVVPVGSALYIVGALVFGIALLRAHVLSRGASILLIVAAVLTPVAGLLPHTVERMAAIPMGLALIWLGYSLWSTQRRAAQQPTDGAEGTNGTAGTAGTERGIRRATPTR</sequence>
<accession>A0A4V3IXV8</accession>
<keyword evidence="2" id="KW-0812">Transmembrane</keyword>
<feature type="transmembrane region" description="Helical" evidence="2">
    <location>
        <begin position="183"/>
        <end position="201"/>
    </location>
</feature>
<evidence type="ECO:0000313" key="3">
    <source>
        <dbReference type="EMBL" id="TFD93463.1"/>
    </source>
</evidence>
<gene>
    <name evidence="3" type="ORF">E3T61_05075</name>
</gene>
<dbReference type="RefSeq" id="WP_134639802.1">
    <property type="nucleotide sequence ID" value="NZ_SOHM01000008.1"/>
</dbReference>
<evidence type="ECO:0000256" key="1">
    <source>
        <dbReference type="SAM" id="MobiDB-lite"/>
    </source>
</evidence>
<dbReference type="Proteomes" id="UP000298468">
    <property type="component" value="Unassembled WGS sequence"/>
</dbReference>
<feature type="region of interest" description="Disordered" evidence="1">
    <location>
        <begin position="232"/>
        <end position="261"/>
    </location>
</feature>
<feature type="transmembrane region" description="Helical" evidence="2">
    <location>
        <begin position="92"/>
        <end position="113"/>
    </location>
</feature>
<evidence type="ECO:0000256" key="2">
    <source>
        <dbReference type="SAM" id="Phobius"/>
    </source>
</evidence>
<feature type="transmembrane region" description="Helical" evidence="2">
    <location>
        <begin position="62"/>
        <end position="85"/>
    </location>
</feature>
<dbReference type="AlphaFoldDB" id="A0A4V3IXV8"/>
<comment type="caution">
    <text evidence="3">The sequence shown here is derived from an EMBL/GenBank/DDBJ whole genome shotgun (WGS) entry which is preliminary data.</text>
</comment>
<keyword evidence="4" id="KW-1185">Reference proteome</keyword>
<dbReference type="OrthoDB" id="3625422at2"/>
<evidence type="ECO:0008006" key="5">
    <source>
        <dbReference type="Google" id="ProtNLM"/>
    </source>
</evidence>
<proteinExistence type="predicted"/>
<organism evidence="3 4">
    <name type="scientific">Cryobacterium lactosi</name>
    <dbReference type="NCBI Taxonomy" id="1259202"/>
    <lineage>
        <taxon>Bacteria</taxon>
        <taxon>Bacillati</taxon>
        <taxon>Actinomycetota</taxon>
        <taxon>Actinomycetes</taxon>
        <taxon>Micrococcales</taxon>
        <taxon>Microbacteriaceae</taxon>
        <taxon>Cryobacterium</taxon>
    </lineage>
</organism>
<evidence type="ECO:0000313" key="4">
    <source>
        <dbReference type="Proteomes" id="UP000298468"/>
    </source>
</evidence>
<feature type="transmembrane region" description="Helical" evidence="2">
    <location>
        <begin position="207"/>
        <end position="224"/>
    </location>
</feature>
<feature type="region of interest" description="Disordered" evidence="1">
    <location>
        <begin position="1"/>
        <end position="25"/>
    </location>
</feature>
<feature type="compositionally biased region" description="Low complexity" evidence="1">
    <location>
        <begin position="235"/>
        <end position="251"/>
    </location>
</feature>
<keyword evidence="2" id="KW-0472">Membrane</keyword>
<feature type="transmembrane region" description="Helical" evidence="2">
    <location>
        <begin position="31"/>
        <end position="50"/>
    </location>
</feature>
<reference evidence="3 4" key="1">
    <citation type="submission" date="2019-03" db="EMBL/GenBank/DDBJ databases">
        <title>Genomics of glacier-inhabiting Cryobacterium strains.</title>
        <authorList>
            <person name="Liu Q."/>
            <person name="Xin Y.-H."/>
        </authorList>
    </citation>
    <scope>NUCLEOTIDE SEQUENCE [LARGE SCALE GENOMIC DNA]</scope>
    <source>
        <strain evidence="3 4">Sr59</strain>
    </source>
</reference>
<dbReference type="EMBL" id="SOHM01000008">
    <property type="protein sequence ID" value="TFD93463.1"/>
    <property type="molecule type" value="Genomic_DNA"/>
</dbReference>
<protein>
    <recommendedName>
        <fullName evidence="5">DUF4386 family protein</fullName>
    </recommendedName>
</protein>